<dbReference type="Gene3D" id="3.30.70.1320">
    <property type="entry name" value="Multidrug efflux transporter AcrB pore domain like"/>
    <property type="match status" value="1"/>
</dbReference>
<reference evidence="9 10" key="1">
    <citation type="submission" date="2018-04" db="EMBL/GenBank/DDBJ databases">
        <title>Genome sequencing of Flavobacterium sp. HYN0059.</title>
        <authorList>
            <person name="Yi H."/>
            <person name="Baek C."/>
        </authorList>
    </citation>
    <scope>NUCLEOTIDE SEQUENCE [LARGE SCALE GENOMIC DNA]</scope>
    <source>
        <strain evidence="9 10">HYN0059</strain>
    </source>
</reference>
<dbReference type="InterPro" id="IPR027463">
    <property type="entry name" value="AcrB_DN_DC_subdom"/>
</dbReference>
<evidence type="ECO:0000256" key="8">
    <source>
        <dbReference type="SAM" id="Phobius"/>
    </source>
</evidence>
<dbReference type="InterPro" id="IPR004763">
    <property type="entry name" value="CusA-like"/>
</dbReference>
<dbReference type="SUPFAM" id="SSF82693">
    <property type="entry name" value="Multidrug efflux transporter AcrB pore domain, PN1, PN2, PC1 and PC2 subdomains"/>
    <property type="match status" value="3"/>
</dbReference>
<dbReference type="AlphaFoldDB" id="A0A2S1QUP0"/>
<evidence type="ECO:0000256" key="7">
    <source>
        <dbReference type="ARBA" id="ARBA00023136"/>
    </source>
</evidence>
<dbReference type="Proteomes" id="UP000244929">
    <property type="component" value="Chromosome"/>
</dbReference>
<comment type="similarity">
    <text evidence="2">Belongs to the resistance-nodulation-cell division (RND) (TC 2.A.6) family.</text>
</comment>
<gene>
    <name evidence="9" type="ORF">HYN59_02810</name>
</gene>
<dbReference type="PANTHER" id="PTHR32063:SF4">
    <property type="entry name" value="SLR6043 PROTEIN"/>
    <property type="match status" value="1"/>
</dbReference>
<dbReference type="Gene3D" id="3.30.70.1440">
    <property type="entry name" value="Multidrug efflux transporter AcrB pore domain"/>
    <property type="match status" value="1"/>
</dbReference>
<dbReference type="SUPFAM" id="SSF82714">
    <property type="entry name" value="Multidrug efflux transporter AcrB TolC docking domain, DN and DC subdomains"/>
    <property type="match status" value="2"/>
</dbReference>
<dbReference type="OrthoDB" id="9758757at2"/>
<keyword evidence="3" id="KW-0813">Transport</keyword>
<proteinExistence type="inferred from homology"/>
<feature type="transmembrane region" description="Helical" evidence="8">
    <location>
        <begin position="865"/>
        <end position="882"/>
    </location>
</feature>
<dbReference type="KEGG" id="falb:HYN59_02810"/>
<feature type="transmembrane region" description="Helical" evidence="8">
    <location>
        <begin position="918"/>
        <end position="939"/>
    </location>
</feature>
<dbReference type="PRINTS" id="PR00702">
    <property type="entry name" value="ACRIFLAVINRP"/>
</dbReference>
<evidence type="ECO:0000256" key="6">
    <source>
        <dbReference type="ARBA" id="ARBA00022989"/>
    </source>
</evidence>
<dbReference type="GO" id="GO:0042910">
    <property type="term" value="F:xenobiotic transmembrane transporter activity"/>
    <property type="evidence" value="ECO:0007669"/>
    <property type="project" value="TreeGrafter"/>
</dbReference>
<feature type="transmembrane region" description="Helical" evidence="8">
    <location>
        <begin position="967"/>
        <end position="987"/>
    </location>
</feature>
<comment type="subcellular location">
    <subcellularLocation>
        <location evidence="1">Cell membrane</location>
        <topology evidence="1">Multi-pass membrane protein</topology>
    </subcellularLocation>
</comment>
<dbReference type="PANTHER" id="PTHR32063">
    <property type="match status" value="1"/>
</dbReference>
<protein>
    <submittedName>
        <fullName evidence="9">CusA/CzcA family heavy metal efflux RND transporter</fullName>
    </submittedName>
</protein>
<name>A0A2S1QUP0_9FLAO</name>
<feature type="transmembrane region" description="Helical" evidence="8">
    <location>
        <begin position="475"/>
        <end position="501"/>
    </location>
</feature>
<dbReference type="InterPro" id="IPR001036">
    <property type="entry name" value="Acrflvin-R"/>
</dbReference>
<dbReference type="Gene3D" id="3.30.2090.10">
    <property type="entry name" value="Multidrug efflux transporter AcrB TolC docking domain, DN and DC subdomains"/>
    <property type="match status" value="2"/>
</dbReference>
<dbReference type="NCBIfam" id="TIGR00914">
    <property type="entry name" value="2A0601"/>
    <property type="match status" value="1"/>
</dbReference>
<evidence type="ECO:0000256" key="3">
    <source>
        <dbReference type="ARBA" id="ARBA00022448"/>
    </source>
</evidence>
<feature type="transmembrane region" description="Helical" evidence="8">
    <location>
        <begin position="363"/>
        <end position="383"/>
    </location>
</feature>
<dbReference type="GO" id="GO:0008324">
    <property type="term" value="F:monoatomic cation transmembrane transporter activity"/>
    <property type="evidence" value="ECO:0007669"/>
    <property type="project" value="InterPro"/>
</dbReference>
<evidence type="ECO:0000256" key="1">
    <source>
        <dbReference type="ARBA" id="ARBA00004651"/>
    </source>
</evidence>
<sequence>MLNKMIQFALHNRLIVVIASTLLIVFGTITASRMEVDVFPDLTAPTVAILTEAHGMAPEEVEKLVTFPLETSVNGATNVRRVRSSSSSGLSIVWVEFEWDTDVYLARQIINEKIASVSERLPENVGNPTMAPQSSIMGEIMYVTLTADKTSTMDLRTIADWTLRPRLLATGGVAQVVVNGGDYKQYQILASPDKMRYYGITLAELSEAAKSANGNSSGGFINEFGNEYTIKGTGRTSDIAEIGRSVVKVVGGNSVKIEDIAAIQIAAAPKIGDAAKSGKPAVVMTIQKQPSTNTLELTEKIDGVIADLRKTIPKDIHVDTHVFRQADFIESSISNIQKTLMEGTIFVVVILFLFLMNWRATVISLLAIPLSLIVAILTLKWLGLTINTMSLGGMAIAVGDLVDDAIIDVENVYKRLRENARLPLEKQKKKLTVIFDASLEIRSSVINATFIIIVAFIPLFFLTGMEGRLLAPLGIAFIVALFASLVVSITLTPVLCSYLLTKESMLKKREKESWLVEKLQHGYTNALKRVMNNKKTAIGTASGLFLIAIVLLTQQGRSFLPEFNEGSLVISAVTLPGISLEESNKVGTQVEKALLSVPEIKVTTRRTGRAELDEHTQGVNSSEIEAPFHLEDRNREAFMEDVREKLSGISGVNITIGQPISHRIDHMLSGTRANIAIKIFGSDLSKLSTLSNQVKNSIQDIEGLVDVSTEQQIEIPQIQIRPKRDMLNFYGITIGEFNKFVDVAFAGEKVSEIYEGNRTFDLILKFDDDNRGRIENIRNTMIDSHDGQKIPLEYVADIVSTSGPNTISRENVQRKTVVSANVAGRDQKSVVEEIRKAIDEKITLPEGYHIEYGGQFEAEAEASKTLVIASLLSLLVIFLILFQEFKKIKTASIILTNLPLALIGGVLSIYFTSGILSIPAIIGFITLFGVATRNGILLVSHYKTLQAEGHTLYDTVIQGSKDRLSPILMTALTAGLALIPLAIASDLPGNEIQSPMAKVILGGLLTSTLLNIFIVPVVYYLSNQKKKEDAL</sequence>
<feature type="transmembrane region" description="Helical" evidence="8">
    <location>
        <begin position="445"/>
        <end position="463"/>
    </location>
</feature>
<dbReference type="SUPFAM" id="SSF82866">
    <property type="entry name" value="Multidrug efflux transporter AcrB transmembrane domain"/>
    <property type="match status" value="2"/>
</dbReference>
<keyword evidence="4" id="KW-1003">Cell membrane</keyword>
<feature type="transmembrane region" description="Helical" evidence="8">
    <location>
        <begin position="894"/>
        <end position="912"/>
    </location>
</feature>
<evidence type="ECO:0000256" key="4">
    <source>
        <dbReference type="ARBA" id="ARBA00022475"/>
    </source>
</evidence>
<keyword evidence="10" id="KW-1185">Reference proteome</keyword>
<keyword evidence="6 8" id="KW-1133">Transmembrane helix</keyword>
<dbReference type="Pfam" id="PF00873">
    <property type="entry name" value="ACR_tran"/>
    <property type="match status" value="1"/>
</dbReference>
<feature type="transmembrane region" description="Helical" evidence="8">
    <location>
        <begin position="999"/>
        <end position="1021"/>
    </location>
</feature>
<evidence type="ECO:0000313" key="10">
    <source>
        <dbReference type="Proteomes" id="UP000244929"/>
    </source>
</evidence>
<dbReference type="Gene3D" id="1.20.1640.10">
    <property type="entry name" value="Multidrug efflux transporter AcrB transmembrane domain"/>
    <property type="match status" value="2"/>
</dbReference>
<dbReference type="EMBL" id="CP029186">
    <property type="protein sequence ID" value="AWH84104.1"/>
    <property type="molecule type" value="Genomic_DNA"/>
</dbReference>
<evidence type="ECO:0000256" key="5">
    <source>
        <dbReference type="ARBA" id="ARBA00022692"/>
    </source>
</evidence>
<keyword evidence="7 8" id="KW-0472">Membrane</keyword>
<accession>A0A2S1QUP0</accession>
<evidence type="ECO:0000256" key="2">
    <source>
        <dbReference type="ARBA" id="ARBA00010942"/>
    </source>
</evidence>
<dbReference type="GO" id="GO:0005886">
    <property type="term" value="C:plasma membrane"/>
    <property type="evidence" value="ECO:0007669"/>
    <property type="project" value="UniProtKB-SubCell"/>
</dbReference>
<evidence type="ECO:0000313" key="9">
    <source>
        <dbReference type="EMBL" id="AWH84104.1"/>
    </source>
</evidence>
<keyword evidence="5 8" id="KW-0812">Transmembrane</keyword>
<feature type="transmembrane region" description="Helical" evidence="8">
    <location>
        <begin position="536"/>
        <end position="553"/>
    </location>
</feature>
<dbReference type="Gene3D" id="3.30.70.1430">
    <property type="entry name" value="Multidrug efflux transporter AcrB pore domain"/>
    <property type="match status" value="2"/>
</dbReference>
<organism evidence="9 10">
    <name type="scientific">Flavobacterium album</name>
    <dbReference type="NCBI Taxonomy" id="2175091"/>
    <lineage>
        <taxon>Bacteria</taxon>
        <taxon>Pseudomonadati</taxon>
        <taxon>Bacteroidota</taxon>
        <taxon>Flavobacteriia</taxon>
        <taxon>Flavobacteriales</taxon>
        <taxon>Flavobacteriaceae</taxon>
        <taxon>Flavobacterium</taxon>
    </lineage>
</organism>